<name>A0A6J5NQN8_9CAUD</name>
<protein>
    <submittedName>
        <fullName evidence="1">Uncharacterized protein</fullName>
    </submittedName>
</protein>
<proteinExistence type="predicted"/>
<sequence length="45" mass="4603">MKLAGFVFVMLAAVLASLAADGAGLGAWVCAAVYLLAGYDMLRNP</sequence>
<reference evidence="1" key="1">
    <citation type="submission" date="2020-04" db="EMBL/GenBank/DDBJ databases">
        <authorList>
            <person name="Chiriac C."/>
            <person name="Salcher M."/>
            <person name="Ghai R."/>
            <person name="Kavagutti S V."/>
        </authorList>
    </citation>
    <scope>NUCLEOTIDE SEQUENCE</scope>
</reference>
<dbReference type="EMBL" id="LR796706">
    <property type="protein sequence ID" value="CAB4161307.1"/>
    <property type="molecule type" value="Genomic_DNA"/>
</dbReference>
<organism evidence="1">
    <name type="scientific">uncultured Caudovirales phage</name>
    <dbReference type="NCBI Taxonomy" id="2100421"/>
    <lineage>
        <taxon>Viruses</taxon>
        <taxon>Duplodnaviria</taxon>
        <taxon>Heunggongvirae</taxon>
        <taxon>Uroviricota</taxon>
        <taxon>Caudoviricetes</taxon>
        <taxon>Peduoviridae</taxon>
        <taxon>Maltschvirus</taxon>
        <taxon>Maltschvirus maltsch</taxon>
    </lineage>
</organism>
<gene>
    <name evidence="1" type="ORF">UFOVP728_41</name>
</gene>
<accession>A0A6J5NQN8</accession>
<evidence type="ECO:0000313" key="1">
    <source>
        <dbReference type="EMBL" id="CAB4161307.1"/>
    </source>
</evidence>